<accession>A0A3N4HES5</accession>
<dbReference type="OrthoDB" id="5423428at2759"/>
<organism evidence="3 4">
    <name type="scientific">Ascobolus immersus RN42</name>
    <dbReference type="NCBI Taxonomy" id="1160509"/>
    <lineage>
        <taxon>Eukaryota</taxon>
        <taxon>Fungi</taxon>
        <taxon>Dikarya</taxon>
        <taxon>Ascomycota</taxon>
        <taxon>Pezizomycotina</taxon>
        <taxon>Pezizomycetes</taxon>
        <taxon>Pezizales</taxon>
        <taxon>Ascobolaceae</taxon>
        <taxon>Ascobolus</taxon>
    </lineage>
</organism>
<feature type="compositionally biased region" description="Low complexity" evidence="1">
    <location>
        <begin position="295"/>
        <end position="341"/>
    </location>
</feature>
<evidence type="ECO:0000256" key="1">
    <source>
        <dbReference type="SAM" id="MobiDB-lite"/>
    </source>
</evidence>
<sequence length="992" mass="111444">MIALFEKFLMQKGMDAVTSAANTDKDADKDKSKSMDYVTKEALKPEVLGVFDPAYRADPKDMWLYKGPPVVSDAITWDSRLDRLYDLSPDAATAGALQETYNRGAAMDWWLYQVSEPDKVEMRKGEDRGKKYREALRLRFGVSAAEAQNRLATCVYGLKEVQAGESVQDFFNRRYRLVRMTGVNEDAKILALVWNGIQPPLRNGFGAPGASEDSNAFVERLKQLEDTWRMTAQQVRSSVTYQTRTDTRPSVYPNRRRNNGQPMVPYLRGANGQFVPAQSQYRGYARDSQSSQTYRQSNQSNQRTTSQNPNTIPVTPRTTSTTRTTTITPPASNTAFPTYNPRPYRPYQAPPQRLQGHYADEVIWLPAEGYAGDYEDDYDDNHEAYVGDLLTDSHPPEIEEPLEADAFFSTYYPGYGTTIPTIPASHTNEIQVSSHHGPPLIDLTDDCNIPYPLPESAELLAILPAYLAYPLFSDMSVEDNKLDPSIHMTAVPTTCDTCDTNLPSKRAAKRHAQNHFATQPPSTNGHFAELGPYPVLDQPQYVRSQALPPNGEGTDFKNYTFAKVPMALNDETLQRVFLACLDGGCGISLIDDEFLRTFTTAFQRLHRNEPLHVKGIGGAKHQSTEYVQAEMFFPSSQRLTGPATKVAVLNRDLHIVPSLGCKVLLGNDIAVPEGFCVDFGAQTLTIASCPAITVPLTITKDVAPTKVIIQAAQRLTIPPHTTMALPLVTRPLIPNLDYEFVPYTRHTPRQVRTFGDLQRSFMDDTTEVISITNMNDKPLIIPKHAQLGIAYPVDVARIETYCLDPHNEEHVYVAEAGLRADTTTEPFQAEAYWRTIAAHKGEEYVRKLWDLAKASYLNTLFTDTAKDNTPPLPPETTPGVFRPEQFNPKLSTTQRAELDGILQQYASIFDGKGFVDEPEEDWMRIELKPDQELKTKGTFRVPERDKRAIDAWHDQMHKAGQMSWCRGKGSPAGWNCFAVWDNPIPYLYRTIY</sequence>
<feature type="domain" description="C2H2-type" evidence="2">
    <location>
        <begin position="495"/>
        <end position="515"/>
    </location>
</feature>
<proteinExistence type="predicted"/>
<feature type="compositionally biased region" description="Polar residues" evidence="1">
    <location>
        <begin position="281"/>
        <end position="294"/>
    </location>
</feature>
<feature type="region of interest" description="Disordered" evidence="1">
    <location>
        <begin position="281"/>
        <end position="341"/>
    </location>
</feature>
<evidence type="ECO:0000313" key="3">
    <source>
        <dbReference type="EMBL" id="RPA70931.1"/>
    </source>
</evidence>
<dbReference type="InterPro" id="IPR013087">
    <property type="entry name" value="Znf_C2H2_type"/>
</dbReference>
<dbReference type="STRING" id="1160509.A0A3N4HES5"/>
<name>A0A3N4HES5_ASCIM</name>
<dbReference type="AlphaFoldDB" id="A0A3N4HES5"/>
<gene>
    <name evidence="3" type="ORF">BJ508DRAFT_336602</name>
</gene>
<feature type="region of interest" description="Disordered" evidence="1">
    <location>
        <begin position="238"/>
        <end position="268"/>
    </location>
</feature>
<dbReference type="PROSITE" id="PS00028">
    <property type="entry name" value="ZINC_FINGER_C2H2_1"/>
    <property type="match status" value="1"/>
</dbReference>
<reference evidence="3 4" key="1">
    <citation type="journal article" date="2018" name="Nat. Ecol. Evol.">
        <title>Pezizomycetes genomes reveal the molecular basis of ectomycorrhizal truffle lifestyle.</title>
        <authorList>
            <person name="Murat C."/>
            <person name="Payen T."/>
            <person name="Noel B."/>
            <person name="Kuo A."/>
            <person name="Morin E."/>
            <person name="Chen J."/>
            <person name="Kohler A."/>
            <person name="Krizsan K."/>
            <person name="Balestrini R."/>
            <person name="Da Silva C."/>
            <person name="Montanini B."/>
            <person name="Hainaut M."/>
            <person name="Levati E."/>
            <person name="Barry K.W."/>
            <person name="Belfiori B."/>
            <person name="Cichocki N."/>
            <person name="Clum A."/>
            <person name="Dockter R.B."/>
            <person name="Fauchery L."/>
            <person name="Guy J."/>
            <person name="Iotti M."/>
            <person name="Le Tacon F."/>
            <person name="Lindquist E.A."/>
            <person name="Lipzen A."/>
            <person name="Malagnac F."/>
            <person name="Mello A."/>
            <person name="Molinier V."/>
            <person name="Miyauchi S."/>
            <person name="Poulain J."/>
            <person name="Riccioni C."/>
            <person name="Rubini A."/>
            <person name="Sitrit Y."/>
            <person name="Splivallo R."/>
            <person name="Traeger S."/>
            <person name="Wang M."/>
            <person name="Zifcakova L."/>
            <person name="Wipf D."/>
            <person name="Zambonelli A."/>
            <person name="Paolocci F."/>
            <person name="Nowrousian M."/>
            <person name="Ottonello S."/>
            <person name="Baldrian P."/>
            <person name="Spatafora J.W."/>
            <person name="Henrissat B."/>
            <person name="Nagy L.G."/>
            <person name="Aury J.M."/>
            <person name="Wincker P."/>
            <person name="Grigoriev I.V."/>
            <person name="Bonfante P."/>
            <person name="Martin F.M."/>
        </authorList>
    </citation>
    <scope>NUCLEOTIDE SEQUENCE [LARGE SCALE GENOMIC DNA]</scope>
    <source>
        <strain evidence="3 4">RN42</strain>
    </source>
</reference>
<keyword evidence="4" id="KW-1185">Reference proteome</keyword>
<evidence type="ECO:0000313" key="4">
    <source>
        <dbReference type="Proteomes" id="UP000275078"/>
    </source>
</evidence>
<protein>
    <recommendedName>
        <fullName evidence="2">C2H2-type domain-containing protein</fullName>
    </recommendedName>
</protein>
<dbReference type="EMBL" id="ML120007">
    <property type="protein sequence ID" value="RPA70931.1"/>
    <property type="molecule type" value="Genomic_DNA"/>
</dbReference>
<evidence type="ECO:0000259" key="2">
    <source>
        <dbReference type="PROSITE" id="PS00028"/>
    </source>
</evidence>
<dbReference type="Proteomes" id="UP000275078">
    <property type="component" value="Unassembled WGS sequence"/>
</dbReference>